<dbReference type="EMBL" id="CP009440">
    <property type="protein sequence ID" value="AJI53936.1"/>
    <property type="molecule type" value="Genomic_DNA"/>
</dbReference>
<feature type="transmembrane region" description="Helical" evidence="1">
    <location>
        <begin position="36"/>
        <end position="56"/>
    </location>
</feature>
<sequence>MINIDINKILDRIDILTIMGCLLISAVSFIITNDYAKSLCSFTLTYFIITFFTYYVRNRKHTKLLLKEEQRKKDAKEQQTLKIEAILLRMFDANNKDSEVIEWLLNQQRDSYYENVFIVECNQEAYNYWHKVERLIAEYRLYETINRYKNRNFINMQIEGVDTQSMVIYIEDTVLNCLKEMMPQKFMKS</sequence>
<evidence type="ECO:0000313" key="3">
    <source>
        <dbReference type="Proteomes" id="UP000031830"/>
    </source>
</evidence>
<name>A0A0B6D514_9GAMM</name>
<keyword evidence="1" id="KW-1133">Transmembrane helix</keyword>
<reference evidence="2 3" key="1">
    <citation type="journal article" date="2015" name="Genome Announc.">
        <title>Genome sequencing of 18 francisella strains to aid in assay development and testing.</title>
        <authorList>
            <person name="Johnson S.L."/>
            <person name="Daligault H.E."/>
            <person name="Davenport K.W."/>
            <person name="Coyne S.R."/>
            <person name="Frey K.G."/>
            <person name="Koroleva G.I."/>
            <person name="Broomall S.M."/>
            <person name="Bishop-Lilly K.A."/>
            <person name="Bruce D.C."/>
            <person name="Chertkov O."/>
            <person name="Freitas T."/>
            <person name="Jaissle J."/>
            <person name="Ladner J.T."/>
            <person name="Rosenzweig C.N."/>
            <person name="Gibbons H.S."/>
            <person name="Palacios G.F."/>
            <person name="Redden C.L."/>
            <person name="Xu Y."/>
            <person name="Minogue T.D."/>
            <person name="Chain P.S."/>
        </authorList>
    </citation>
    <scope>NUCLEOTIDE SEQUENCE [LARGE SCALE GENOMIC DNA]</scope>
    <source>
        <strain evidence="2 3">GA01-2794</strain>
    </source>
</reference>
<evidence type="ECO:0000256" key="1">
    <source>
        <dbReference type="SAM" id="Phobius"/>
    </source>
</evidence>
<organism evidence="2 3">
    <name type="scientific">Francisella philomiragia</name>
    <dbReference type="NCBI Taxonomy" id="28110"/>
    <lineage>
        <taxon>Bacteria</taxon>
        <taxon>Pseudomonadati</taxon>
        <taxon>Pseudomonadota</taxon>
        <taxon>Gammaproteobacteria</taxon>
        <taxon>Thiotrichales</taxon>
        <taxon>Francisellaceae</taxon>
        <taxon>Francisella</taxon>
    </lineage>
</organism>
<dbReference type="Proteomes" id="UP000031830">
    <property type="component" value="Chromosome"/>
</dbReference>
<dbReference type="RefSeq" id="WP_044526096.1">
    <property type="nucleotide sequence ID" value="NZ_CP009440.1"/>
</dbReference>
<accession>A0A0B6D514</accession>
<keyword evidence="1" id="KW-0472">Membrane</keyword>
<evidence type="ECO:0000313" key="2">
    <source>
        <dbReference type="EMBL" id="AJI53936.1"/>
    </source>
</evidence>
<dbReference type="AlphaFoldDB" id="A0A0B6D514"/>
<protein>
    <submittedName>
        <fullName evidence="2">Uncharacterized protein</fullName>
    </submittedName>
</protein>
<feature type="transmembrane region" description="Helical" evidence="1">
    <location>
        <begin position="12"/>
        <end position="30"/>
    </location>
</feature>
<gene>
    <name evidence="2" type="ORF">LA55_923</name>
</gene>
<keyword evidence="1" id="KW-0812">Transmembrane</keyword>
<dbReference type="KEGG" id="fpz:LA55_923"/>
<proteinExistence type="predicted"/>